<evidence type="ECO:0000256" key="3">
    <source>
        <dbReference type="ARBA" id="ARBA00022793"/>
    </source>
</evidence>
<dbReference type="PANTHER" id="PTHR46101:SF2">
    <property type="entry name" value="SERINE DECARBOXYLASE"/>
    <property type="match status" value="1"/>
</dbReference>
<dbReference type="OrthoDB" id="9803665at2"/>
<evidence type="ECO:0000313" key="8">
    <source>
        <dbReference type="EMBL" id="PYF71620.1"/>
    </source>
</evidence>
<evidence type="ECO:0000256" key="5">
    <source>
        <dbReference type="ARBA" id="ARBA00023239"/>
    </source>
</evidence>
<protein>
    <submittedName>
        <fullName evidence="8">Histidine decarboxylase</fullName>
    </submittedName>
</protein>
<keyword evidence="3" id="KW-0210">Decarboxylase</keyword>
<dbReference type="InterPro" id="IPR002129">
    <property type="entry name" value="PyrdxlP-dep_de-COase"/>
</dbReference>
<dbReference type="InterPro" id="IPR015421">
    <property type="entry name" value="PyrdxlP-dep_Trfase_major"/>
</dbReference>
<keyword evidence="4 6" id="KW-0663">Pyridoxal phosphate</keyword>
<dbReference type="GO" id="GO:0016831">
    <property type="term" value="F:carboxy-lyase activity"/>
    <property type="evidence" value="ECO:0007669"/>
    <property type="project" value="UniProtKB-KW"/>
</dbReference>
<organism evidence="8 9">
    <name type="scientific">Pedobacter nutrimenti</name>
    <dbReference type="NCBI Taxonomy" id="1241337"/>
    <lineage>
        <taxon>Bacteria</taxon>
        <taxon>Pseudomonadati</taxon>
        <taxon>Bacteroidota</taxon>
        <taxon>Sphingobacteriia</taxon>
        <taxon>Sphingobacteriales</taxon>
        <taxon>Sphingobacteriaceae</taxon>
        <taxon>Pedobacter</taxon>
    </lineage>
</organism>
<dbReference type="PANTHER" id="PTHR46101">
    <property type="match status" value="1"/>
</dbReference>
<feature type="modified residue" description="N6-(pyridoxal phosphate)lysine" evidence="6">
    <location>
        <position position="230"/>
    </location>
</feature>
<dbReference type="SUPFAM" id="SSF53383">
    <property type="entry name" value="PLP-dependent transferases"/>
    <property type="match status" value="1"/>
</dbReference>
<dbReference type="Pfam" id="PF00282">
    <property type="entry name" value="Pyridoxal_deC"/>
    <property type="match status" value="1"/>
</dbReference>
<dbReference type="EMBL" id="QKLU01000007">
    <property type="protein sequence ID" value="PYF71620.1"/>
    <property type="molecule type" value="Genomic_DNA"/>
</dbReference>
<gene>
    <name evidence="8" type="ORF">B0O44_107235</name>
</gene>
<evidence type="ECO:0000256" key="7">
    <source>
        <dbReference type="RuleBase" id="RU000382"/>
    </source>
</evidence>
<dbReference type="NCBIfam" id="NF002748">
    <property type="entry name" value="PRK02769.1"/>
    <property type="match status" value="1"/>
</dbReference>
<evidence type="ECO:0000256" key="1">
    <source>
        <dbReference type="ARBA" id="ARBA00001933"/>
    </source>
</evidence>
<reference evidence="8 9" key="1">
    <citation type="submission" date="2018-06" db="EMBL/GenBank/DDBJ databases">
        <title>Genomic Encyclopedia of Archaeal and Bacterial Type Strains, Phase II (KMG-II): from individual species to whole genera.</title>
        <authorList>
            <person name="Goeker M."/>
        </authorList>
    </citation>
    <scope>NUCLEOTIDE SEQUENCE [LARGE SCALE GENOMIC DNA]</scope>
    <source>
        <strain evidence="8 9">DSM 27372</strain>
    </source>
</reference>
<sequence>MLKQEDSQRLNAYMKKAEERSKYFIGYPIAQDFDYSELYPLLKLPLNNVGDPQVESTYDLNSRSLEQEVLKFFAELFHAPAANWWGYVTNGGSEGNLYGLYVAREIYPNGIVYYSEATHYSVQKNIQLLNCNSIVIRTQHNGEMDYEDLSQMLQMHRDQPVIILANIGTTMTEAKDDLSKIKAILRSLAIKNHYIHCDAALAGTYSAALELEPGFDFNYGADSLAISGHKFIGSPIPCGLVMVKKNYKERIGKNIPYIGTIDTTISGSRNGHSPVFLWYAIKKLGIEGLKERALICLEHAAYLRRRFTELGVSAWSNPFALTVVFPAPSLSLRQKWQLATEDGHSHVICMPGVSIEQLDEFLEDYKAELVKDKEVAAVL</sequence>
<comment type="caution">
    <text evidence="8">The sequence shown here is derived from an EMBL/GenBank/DDBJ whole genome shotgun (WGS) entry which is preliminary data.</text>
</comment>
<dbReference type="GO" id="GO:0030170">
    <property type="term" value="F:pyridoxal phosphate binding"/>
    <property type="evidence" value="ECO:0007669"/>
    <property type="project" value="InterPro"/>
</dbReference>
<comment type="cofactor">
    <cofactor evidence="1 6 7">
        <name>pyridoxal 5'-phosphate</name>
        <dbReference type="ChEBI" id="CHEBI:597326"/>
    </cofactor>
</comment>
<dbReference type="InterPro" id="IPR051151">
    <property type="entry name" value="Group_II_Decarboxylase"/>
</dbReference>
<accession>A0A318UDS7</accession>
<evidence type="ECO:0000313" key="9">
    <source>
        <dbReference type="Proteomes" id="UP000248198"/>
    </source>
</evidence>
<comment type="similarity">
    <text evidence="2 7">Belongs to the group II decarboxylase family.</text>
</comment>
<dbReference type="Gene3D" id="3.40.640.10">
    <property type="entry name" value="Type I PLP-dependent aspartate aminotransferase-like (Major domain)"/>
    <property type="match status" value="1"/>
</dbReference>
<dbReference type="PROSITE" id="PS00392">
    <property type="entry name" value="DDC_GAD_HDC_YDC"/>
    <property type="match status" value="1"/>
</dbReference>
<evidence type="ECO:0000256" key="6">
    <source>
        <dbReference type="PIRSR" id="PIRSR602129-50"/>
    </source>
</evidence>
<evidence type="ECO:0000256" key="4">
    <source>
        <dbReference type="ARBA" id="ARBA00022898"/>
    </source>
</evidence>
<dbReference type="InterPro" id="IPR021115">
    <property type="entry name" value="Pyridoxal-P_BS"/>
</dbReference>
<dbReference type="AlphaFoldDB" id="A0A318UDS7"/>
<name>A0A318UDS7_9SPHI</name>
<evidence type="ECO:0000256" key="2">
    <source>
        <dbReference type="ARBA" id="ARBA00009533"/>
    </source>
</evidence>
<keyword evidence="5 7" id="KW-0456">Lyase</keyword>
<keyword evidence="9" id="KW-1185">Reference proteome</keyword>
<dbReference type="RefSeq" id="WP_110833758.1">
    <property type="nucleotide sequence ID" value="NZ_QKLU01000007.1"/>
</dbReference>
<dbReference type="Proteomes" id="UP000248198">
    <property type="component" value="Unassembled WGS sequence"/>
</dbReference>
<dbReference type="InterPro" id="IPR015424">
    <property type="entry name" value="PyrdxlP-dep_Trfase"/>
</dbReference>
<dbReference type="GO" id="GO:0019752">
    <property type="term" value="P:carboxylic acid metabolic process"/>
    <property type="evidence" value="ECO:0007669"/>
    <property type="project" value="InterPro"/>
</dbReference>
<proteinExistence type="inferred from homology"/>